<evidence type="ECO:0000256" key="3">
    <source>
        <dbReference type="ARBA" id="ARBA00023163"/>
    </source>
</evidence>
<dbReference type="EMBL" id="FYEK01000071">
    <property type="protein sequence ID" value="SNB73523.1"/>
    <property type="molecule type" value="Genomic_DNA"/>
</dbReference>
<feature type="domain" description="HTH luxR-type" evidence="4">
    <location>
        <begin position="136"/>
        <end position="201"/>
    </location>
</feature>
<dbReference type="InterPro" id="IPR016032">
    <property type="entry name" value="Sig_transdc_resp-reg_C-effctor"/>
</dbReference>
<dbReference type="PANTHER" id="PTHR44688:SF25">
    <property type="entry name" value="HTH LUXR-TYPE DOMAIN-CONTAINING PROTEIN"/>
    <property type="match status" value="1"/>
</dbReference>
<dbReference type="OrthoDB" id="9780153at2"/>
<dbReference type="PRINTS" id="PR00038">
    <property type="entry name" value="HTHLUXR"/>
</dbReference>
<dbReference type="GO" id="GO:0006355">
    <property type="term" value="P:regulation of DNA-templated transcription"/>
    <property type="evidence" value="ECO:0007669"/>
    <property type="project" value="InterPro"/>
</dbReference>
<gene>
    <name evidence="5" type="ORF">SAMN02746019_00019180</name>
</gene>
<evidence type="ECO:0000259" key="4">
    <source>
        <dbReference type="PROSITE" id="PS50043"/>
    </source>
</evidence>
<sequence>MIRVAVVAAVPALRAGLRAMLEGEEIRVVQEASSLMDLGRSSAEVVVVAGVHPAMDARWGWREWTGEGPAVLFLVEDAEGAERLLPSIAMSFPIYGVLLFETSADALRAAVRALAEGLLVIDPRWMPGFGARPEGIEEPGEPLTPRELEILRLLAEGLANKEIAARLGIRERTVKFHISSIYRKLNAVNRAEAVRQGLRRGLIAL</sequence>
<keyword evidence="3" id="KW-0804">Transcription</keyword>
<dbReference type="InParanoid" id="A0A212RM69"/>
<protein>
    <submittedName>
        <fullName evidence="5">DNA-binding response regulator, NarL/FixJ family, contains REC and HTH domains</fullName>
    </submittedName>
</protein>
<keyword evidence="2 5" id="KW-0238">DNA-binding</keyword>
<keyword evidence="6" id="KW-1185">Reference proteome</keyword>
<evidence type="ECO:0000256" key="1">
    <source>
        <dbReference type="ARBA" id="ARBA00023015"/>
    </source>
</evidence>
<dbReference type="RefSeq" id="WP_088572171.1">
    <property type="nucleotide sequence ID" value="NZ_FYEK01000071.1"/>
</dbReference>
<dbReference type="PROSITE" id="PS50043">
    <property type="entry name" value="HTH_LUXR_2"/>
    <property type="match status" value="1"/>
</dbReference>
<dbReference type="SMART" id="SM00421">
    <property type="entry name" value="HTH_LUXR"/>
    <property type="match status" value="1"/>
</dbReference>
<dbReference type="PROSITE" id="PS00622">
    <property type="entry name" value="HTH_LUXR_1"/>
    <property type="match status" value="1"/>
</dbReference>
<keyword evidence="1" id="KW-0805">Transcription regulation</keyword>
<reference evidence="6" key="1">
    <citation type="submission" date="2017-06" db="EMBL/GenBank/DDBJ databases">
        <authorList>
            <person name="Varghese N."/>
            <person name="Submissions S."/>
        </authorList>
    </citation>
    <scope>NUCLEOTIDE SEQUENCE [LARGE SCALE GENOMIC DNA]</scope>
    <source>
        <strain evidence="6">JAD2</strain>
    </source>
</reference>
<accession>A0A212RM69</accession>
<evidence type="ECO:0000256" key="2">
    <source>
        <dbReference type="ARBA" id="ARBA00023125"/>
    </source>
</evidence>
<dbReference type="SUPFAM" id="SSF46894">
    <property type="entry name" value="C-terminal effector domain of the bipartite response regulators"/>
    <property type="match status" value="1"/>
</dbReference>
<evidence type="ECO:0000313" key="5">
    <source>
        <dbReference type="EMBL" id="SNB73523.1"/>
    </source>
</evidence>
<dbReference type="InterPro" id="IPR000792">
    <property type="entry name" value="Tscrpt_reg_LuxR_C"/>
</dbReference>
<dbReference type="Proteomes" id="UP000197025">
    <property type="component" value="Unassembled WGS sequence"/>
</dbReference>
<dbReference type="AlphaFoldDB" id="A0A212RM69"/>
<name>A0A212RM69_9CHLR</name>
<organism evidence="5 6">
    <name type="scientific">Thermoflexus hugenholtzii JAD2</name>
    <dbReference type="NCBI Taxonomy" id="877466"/>
    <lineage>
        <taxon>Bacteria</taxon>
        <taxon>Bacillati</taxon>
        <taxon>Chloroflexota</taxon>
        <taxon>Thermoflexia</taxon>
        <taxon>Thermoflexales</taxon>
        <taxon>Thermoflexaceae</taxon>
        <taxon>Thermoflexus</taxon>
    </lineage>
</organism>
<proteinExistence type="predicted"/>
<dbReference type="Gene3D" id="3.40.50.2300">
    <property type="match status" value="1"/>
</dbReference>
<evidence type="ECO:0000313" key="6">
    <source>
        <dbReference type="Proteomes" id="UP000197025"/>
    </source>
</evidence>
<dbReference type="Pfam" id="PF00196">
    <property type="entry name" value="GerE"/>
    <property type="match status" value="1"/>
</dbReference>
<dbReference type="GO" id="GO:0003677">
    <property type="term" value="F:DNA binding"/>
    <property type="evidence" value="ECO:0007669"/>
    <property type="project" value="UniProtKB-KW"/>
</dbReference>
<dbReference type="CDD" id="cd06170">
    <property type="entry name" value="LuxR_C_like"/>
    <property type="match status" value="1"/>
</dbReference>
<dbReference type="PANTHER" id="PTHR44688">
    <property type="entry name" value="DNA-BINDING TRANSCRIPTIONAL ACTIVATOR DEVR_DOSR"/>
    <property type="match status" value="1"/>
</dbReference>